<evidence type="ECO:0000259" key="7">
    <source>
        <dbReference type="PROSITE" id="PS51160"/>
    </source>
</evidence>
<comment type="caution">
    <text evidence="8">The sequence shown here is derived from an EMBL/GenBank/DDBJ whole genome shotgun (WGS) entry which is preliminary data.</text>
</comment>
<evidence type="ECO:0000256" key="1">
    <source>
        <dbReference type="ARBA" id="ARBA00005614"/>
    </source>
</evidence>
<protein>
    <recommendedName>
        <fullName evidence="3 5">acylphosphatase</fullName>
        <ecNumber evidence="2 5">3.6.1.7</ecNumber>
    </recommendedName>
</protein>
<keyword evidence="9" id="KW-1185">Reference proteome</keyword>
<dbReference type="RefSeq" id="WP_249037323.1">
    <property type="nucleotide sequence ID" value="NZ_RKRK01000002.1"/>
</dbReference>
<dbReference type="InterPro" id="IPR036046">
    <property type="entry name" value="Acylphosphatase-like_dom_sf"/>
</dbReference>
<evidence type="ECO:0000256" key="6">
    <source>
        <dbReference type="RuleBase" id="RU004168"/>
    </source>
</evidence>
<dbReference type="InterPro" id="IPR017968">
    <property type="entry name" value="Acylphosphatase_CS"/>
</dbReference>
<organism evidence="8 9">
    <name type="scientific">Abyssicoccus albus</name>
    <dbReference type="NCBI Taxonomy" id="1817405"/>
    <lineage>
        <taxon>Bacteria</taxon>
        <taxon>Bacillati</taxon>
        <taxon>Bacillota</taxon>
        <taxon>Bacilli</taxon>
        <taxon>Bacillales</taxon>
        <taxon>Abyssicoccaceae</taxon>
    </lineage>
</organism>
<comment type="catalytic activity">
    <reaction evidence="4 5">
        <text>an acyl phosphate + H2O = a carboxylate + phosphate + H(+)</text>
        <dbReference type="Rhea" id="RHEA:14965"/>
        <dbReference type="ChEBI" id="CHEBI:15377"/>
        <dbReference type="ChEBI" id="CHEBI:15378"/>
        <dbReference type="ChEBI" id="CHEBI:29067"/>
        <dbReference type="ChEBI" id="CHEBI:43474"/>
        <dbReference type="ChEBI" id="CHEBI:59918"/>
        <dbReference type="EC" id="3.6.1.7"/>
    </reaction>
</comment>
<dbReference type="PROSITE" id="PS51160">
    <property type="entry name" value="ACYLPHOSPHATASE_3"/>
    <property type="match status" value="1"/>
</dbReference>
<evidence type="ECO:0000256" key="5">
    <source>
        <dbReference type="PROSITE-ProRule" id="PRU00520"/>
    </source>
</evidence>
<evidence type="ECO:0000313" key="9">
    <source>
        <dbReference type="Proteomes" id="UP000277108"/>
    </source>
</evidence>
<dbReference type="EC" id="3.6.1.7" evidence="2 5"/>
<feature type="active site" evidence="5">
    <location>
        <position position="21"/>
    </location>
</feature>
<feature type="domain" description="Acylphosphatase-like" evidence="7">
    <location>
        <begin position="6"/>
        <end position="92"/>
    </location>
</feature>
<accession>A0A3N5C6K4</accession>
<comment type="similarity">
    <text evidence="1 6">Belongs to the acylphosphatase family.</text>
</comment>
<dbReference type="PANTHER" id="PTHR47268:SF4">
    <property type="entry name" value="ACYLPHOSPHATASE"/>
    <property type="match status" value="1"/>
</dbReference>
<evidence type="ECO:0000313" key="8">
    <source>
        <dbReference type="EMBL" id="RPF57968.1"/>
    </source>
</evidence>
<evidence type="ECO:0000256" key="3">
    <source>
        <dbReference type="ARBA" id="ARBA00015991"/>
    </source>
</evidence>
<reference evidence="8 9" key="1">
    <citation type="submission" date="2018-11" db="EMBL/GenBank/DDBJ databases">
        <title>Genomic Encyclopedia of Type Strains, Phase IV (KMG-IV): sequencing the most valuable type-strain genomes for metagenomic binning, comparative biology and taxonomic classification.</title>
        <authorList>
            <person name="Goeker M."/>
        </authorList>
    </citation>
    <scope>NUCLEOTIDE SEQUENCE [LARGE SCALE GENOMIC DNA]</scope>
    <source>
        <strain evidence="8 9">DSM 29158</strain>
    </source>
</reference>
<dbReference type="GO" id="GO:0003998">
    <property type="term" value="F:acylphosphatase activity"/>
    <property type="evidence" value="ECO:0007669"/>
    <property type="project" value="UniProtKB-EC"/>
</dbReference>
<evidence type="ECO:0000256" key="4">
    <source>
        <dbReference type="ARBA" id="ARBA00047645"/>
    </source>
</evidence>
<keyword evidence="5" id="KW-0378">Hydrolase</keyword>
<sequence>MITIEYIHITVHGRVQGVGFRQYTKKQADRLGITGTVENVSDYVEIYIDRNCNRIDEFLTSVKKGPSPFSKVNDIKIEHGETNDYFTSFDII</sequence>
<dbReference type="InterPro" id="IPR020456">
    <property type="entry name" value="Acylphosphatase"/>
</dbReference>
<dbReference type="InterPro" id="IPR001792">
    <property type="entry name" value="Acylphosphatase-like_dom"/>
</dbReference>
<dbReference type="PANTHER" id="PTHR47268">
    <property type="entry name" value="ACYLPHOSPHATASE"/>
    <property type="match status" value="1"/>
</dbReference>
<gene>
    <name evidence="8" type="ORF">EDD62_0605</name>
</gene>
<dbReference type="PROSITE" id="PS00150">
    <property type="entry name" value="ACYLPHOSPHATASE_1"/>
    <property type="match status" value="1"/>
</dbReference>
<feature type="active site" evidence="5">
    <location>
        <position position="39"/>
    </location>
</feature>
<dbReference type="Gene3D" id="3.30.70.100">
    <property type="match status" value="1"/>
</dbReference>
<dbReference type="SUPFAM" id="SSF54975">
    <property type="entry name" value="Acylphosphatase/BLUF domain-like"/>
    <property type="match status" value="1"/>
</dbReference>
<dbReference type="Pfam" id="PF00708">
    <property type="entry name" value="Acylphosphatase"/>
    <property type="match status" value="1"/>
</dbReference>
<evidence type="ECO:0000256" key="2">
    <source>
        <dbReference type="ARBA" id="ARBA00012150"/>
    </source>
</evidence>
<proteinExistence type="inferred from homology"/>
<dbReference type="AlphaFoldDB" id="A0A3N5C6K4"/>
<dbReference type="Proteomes" id="UP000277108">
    <property type="component" value="Unassembled WGS sequence"/>
</dbReference>
<dbReference type="EMBL" id="RKRK01000002">
    <property type="protein sequence ID" value="RPF57968.1"/>
    <property type="molecule type" value="Genomic_DNA"/>
</dbReference>
<name>A0A3N5C6K4_9BACL</name>